<dbReference type="PANTHER" id="PTHR24559:SF427">
    <property type="entry name" value="RNA-DIRECTED DNA POLYMERASE"/>
    <property type="match status" value="1"/>
</dbReference>
<dbReference type="PANTHER" id="PTHR24559">
    <property type="entry name" value="TRANSPOSON TY3-I GAG-POL POLYPROTEIN"/>
    <property type="match status" value="1"/>
</dbReference>
<evidence type="ECO:0000259" key="1">
    <source>
        <dbReference type="Pfam" id="PF00078"/>
    </source>
</evidence>
<feature type="domain" description="Reverse transcriptase" evidence="1">
    <location>
        <begin position="60"/>
        <end position="158"/>
    </location>
</feature>
<reference evidence="2" key="1">
    <citation type="journal article" date="2019" name="Sci. Rep.">
        <title>Draft genome of Tanacetum cinerariifolium, the natural source of mosquito coil.</title>
        <authorList>
            <person name="Yamashiro T."/>
            <person name="Shiraishi A."/>
            <person name="Satake H."/>
            <person name="Nakayama K."/>
        </authorList>
    </citation>
    <scope>NUCLEOTIDE SEQUENCE</scope>
</reference>
<dbReference type="EMBL" id="BKCJ010966484">
    <property type="protein sequence ID" value="GFC55744.1"/>
    <property type="molecule type" value="Genomic_DNA"/>
</dbReference>
<protein>
    <recommendedName>
        <fullName evidence="1">Reverse transcriptase domain-containing protein</fullName>
    </recommendedName>
</protein>
<proteinExistence type="predicted"/>
<gene>
    <name evidence="2" type="ORF">Tci_827714</name>
</gene>
<dbReference type="InterPro" id="IPR043502">
    <property type="entry name" value="DNA/RNA_pol_sf"/>
</dbReference>
<dbReference type="SUPFAM" id="SSF56672">
    <property type="entry name" value="DNA/RNA polymerases"/>
    <property type="match status" value="1"/>
</dbReference>
<feature type="non-terminal residue" evidence="2">
    <location>
        <position position="1"/>
    </location>
</feature>
<dbReference type="AlphaFoldDB" id="A0A699Q8Y8"/>
<dbReference type="InterPro" id="IPR043128">
    <property type="entry name" value="Rev_trsase/Diguanyl_cyclase"/>
</dbReference>
<dbReference type="InterPro" id="IPR000477">
    <property type="entry name" value="RT_dom"/>
</dbReference>
<sequence length="171" mass="19578">RLKDIPTVRDFPEVFPEDLPGLPPVRQLEFQIDLVPGVAPVAQAPYRLAPSKMQELVPDEDIPKTAFRTRYGHYEFQVMPFGLKKCTSSLLNQVCNPFLDKFIIVFIDGILIYSRSKVEHEGHLKQILELLKKEEFEGIHVDPAKIELNKDWGSPKTSTEIHQFLGLAGYY</sequence>
<dbReference type="Gene3D" id="3.10.10.10">
    <property type="entry name" value="HIV Type 1 Reverse Transcriptase, subunit A, domain 1"/>
    <property type="match status" value="1"/>
</dbReference>
<organism evidence="2">
    <name type="scientific">Tanacetum cinerariifolium</name>
    <name type="common">Dalmatian daisy</name>
    <name type="synonym">Chrysanthemum cinerariifolium</name>
    <dbReference type="NCBI Taxonomy" id="118510"/>
    <lineage>
        <taxon>Eukaryota</taxon>
        <taxon>Viridiplantae</taxon>
        <taxon>Streptophyta</taxon>
        <taxon>Embryophyta</taxon>
        <taxon>Tracheophyta</taxon>
        <taxon>Spermatophyta</taxon>
        <taxon>Magnoliopsida</taxon>
        <taxon>eudicotyledons</taxon>
        <taxon>Gunneridae</taxon>
        <taxon>Pentapetalae</taxon>
        <taxon>asterids</taxon>
        <taxon>campanulids</taxon>
        <taxon>Asterales</taxon>
        <taxon>Asteraceae</taxon>
        <taxon>Asteroideae</taxon>
        <taxon>Anthemideae</taxon>
        <taxon>Anthemidinae</taxon>
        <taxon>Tanacetum</taxon>
    </lineage>
</organism>
<evidence type="ECO:0000313" key="2">
    <source>
        <dbReference type="EMBL" id="GFC55744.1"/>
    </source>
</evidence>
<accession>A0A699Q8Y8</accession>
<comment type="caution">
    <text evidence="2">The sequence shown here is derived from an EMBL/GenBank/DDBJ whole genome shotgun (WGS) entry which is preliminary data.</text>
</comment>
<dbReference type="Gene3D" id="3.30.70.270">
    <property type="match status" value="1"/>
</dbReference>
<dbReference type="Pfam" id="PF00078">
    <property type="entry name" value="RVT_1"/>
    <property type="match status" value="1"/>
</dbReference>
<name>A0A699Q8Y8_TANCI</name>
<dbReference type="InterPro" id="IPR053134">
    <property type="entry name" value="RNA-dir_DNA_polymerase"/>
</dbReference>